<comment type="similarity">
    <text evidence="1 3">Belongs to the peptidase A1 family.</text>
</comment>
<reference evidence="5 6" key="1">
    <citation type="submission" date="2024-07" db="EMBL/GenBank/DDBJ databases">
        <title>Draft sequence of the Neodothiora populina.</title>
        <authorList>
            <person name="Drown D.D."/>
            <person name="Schuette U.S."/>
            <person name="Buechlein A.B."/>
            <person name="Rusch D.R."/>
            <person name="Winton L.W."/>
            <person name="Adams G.A."/>
        </authorList>
    </citation>
    <scope>NUCLEOTIDE SEQUENCE [LARGE SCALE GENOMIC DNA]</scope>
    <source>
        <strain evidence="5 6">CPC 39397</strain>
    </source>
</reference>
<evidence type="ECO:0000256" key="2">
    <source>
        <dbReference type="ARBA" id="ARBA00022750"/>
    </source>
</evidence>
<dbReference type="Pfam" id="PF00026">
    <property type="entry name" value="Asp"/>
    <property type="match status" value="1"/>
</dbReference>
<organism evidence="5 6">
    <name type="scientific">Neodothiora populina</name>
    <dbReference type="NCBI Taxonomy" id="2781224"/>
    <lineage>
        <taxon>Eukaryota</taxon>
        <taxon>Fungi</taxon>
        <taxon>Dikarya</taxon>
        <taxon>Ascomycota</taxon>
        <taxon>Pezizomycotina</taxon>
        <taxon>Dothideomycetes</taxon>
        <taxon>Dothideomycetidae</taxon>
        <taxon>Dothideales</taxon>
        <taxon>Dothioraceae</taxon>
        <taxon>Neodothiora</taxon>
    </lineage>
</organism>
<dbReference type="PROSITE" id="PS00141">
    <property type="entry name" value="ASP_PROTEASE"/>
    <property type="match status" value="1"/>
</dbReference>
<dbReference type="InterPro" id="IPR021109">
    <property type="entry name" value="Peptidase_aspartic_dom_sf"/>
</dbReference>
<dbReference type="Proteomes" id="UP001562354">
    <property type="component" value="Unassembled WGS sequence"/>
</dbReference>
<protein>
    <recommendedName>
        <fullName evidence="4">Peptidase A1 domain-containing protein</fullName>
    </recommendedName>
</protein>
<dbReference type="Gene3D" id="2.40.70.10">
    <property type="entry name" value="Acid Proteases"/>
    <property type="match status" value="2"/>
</dbReference>
<accession>A0ABR3P1T3</accession>
<keyword evidence="6" id="KW-1185">Reference proteome</keyword>
<feature type="domain" description="Peptidase A1" evidence="4">
    <location>
        <begin position="102"/>
        <end position="455"/>
    </location>
</feature>
<dbReference type="RefSeq" id="XP_069196303.1">
    <property type="nucleotide sequence ID" value="XM_069340265.1"/>
</dbReference>
<evidence type="ECO:0000256" key="1">
    <source>
        <dbReference type="ARBA" id="ARBA00007447"/>
    </source>
</evidence>
<gene>
    <name evidence="5" type="ORF">AAFC00_000110</name>
</gene>
<keyword evidence="3" id="KW-0378">Hydrolase</keyword>
<dbReference type="SUPFAM" id="SSF50630">
    <property type="entry name" value="Acid proteases"/>
    <property type="match status" value="1"/>
</dbReference>
<dbReference type="GeneID" id="95973813"/>
<evidence type="ECO:0000259" key="4">
    <source>
        <dbReference type="PROSITE" id="PS51767"/>
    </source>
</evidence>
<evidence type="ECO:0000313" key="5">
    <source>
        <dbReference type="EMBL" id="KAL1296621.1"/>
    </source>
</evidence>
<evidence type="ECO:0000256" key="3">
    <source>
        <dbReference type="RuleBase" id="RU000454"/>
    </source>
</evidence>
<dbReference type="EMBL" id="JBFMKM010000018">
    <property type="protein sequence ID" value="KAL1296621.1"/>
    <property type="molecule type" value="Genomic_DNA"/>
</dbReference>
<keyword evidence="2 3" id="KW-0064">Aspartyl protease</keyword>
<dbReference type="PROSITE" id="PS51767">
    <property type="entry name" value="PEPTIDASE_A1"/>
    <property type="match status" value="1"/>
</dbReference>
<dbReference type="InterPro" id="IPR034164">
    <property type="entry name" value="Pepsin-like_dom"/>
</dbReference>
<sequence length="460" mass="49165">MLFGVFAFAATVAASPLAEFAKRHPVSPGSPAGPYLSPFHPELIKKRSSATLQRTNKVLSLTRKESKSGSRLLRAARAENASCVDGDYGIAELSTTEEGQILITSVQVGDESYEAVVDTGSSDTWVVRTGFQCQNQLGGNETEAYCKFGPSYNTSSTFTPIPDQNFKISYADGEGLTGIMGYEKVTLGGITVYNQTIGVVDTAAWKGDGSTSGLIGLAYPALTSAYNGTNVTADTRASKVEYSPIFTSMYSQGSVESLFTLTLERGNGNSTLALGGLPPAEPGYENLTFTSVDIEIKQLNPGQNSEYKTHNSYYTITPQGFQYRNASLISGILPTRETMNTTYPTIVDSGTSLIYLPQAQVQYINSAFSTPSVYDEEYGYDTIPCNATAPEFGVVIGGNTFPINAEDMILDLGLEDGMCVSGVQNGGGAVNILGDVFLRNVIAVFDVGSAQMHFAPHAYY</sequence>
<dbReference type="CDD" id="cd05471">
    <property type="entry name" value="pepsin_like"/>
    <property type="match status" value="1"/>
</dbReference>
<dbReference type="PANTHER" id="PTHR47966:SF47">
    <property type="entry name" value="ENDOPEPTIDASE, PUTATIVE (AFU_ORTHOLOGUE AFUA_3G01220)-RELATED"/>
    <property type="match status" value="1"/>
</dbReference>
<dbReference type="InterPro" id="IPR001461">
    <property type="entry name" value="Aspartic_peptidase_A1"/>
</dbReference>
<keyword evidence="3" id="KW-0645">Protease</keyword>
<comment type="caution">
    <text evidence="5">The sequence shown here is derived from an EMBL/GenBank/DDBJ whole genome shotgun (WGS) entry which is preliminary data.</text>
</comment>
<dbReference type="PANTHER" id="PTHR47966">
    <property type="entry name" value="BETA-SITE APP-CLEAVING ENZYME, ISOFORM A-RELATED"/>
    <property type="match status" value="1"/>
</dbReference>
<proteinExistence type="inferred from homology"/>
<dbReference type="PRINTS" id="PR00792">
    <property type="entry name" value="PEPSIN"/>
</dbReference>
<evidence type="ECO:0000313" key="6">
    <source>
        <dbReference type="Proteomes" id="UP001562354"/>
    </source>
</evidence>
<dbReference type="InterPro" id="IPR033121">
    <property type="entry name" value="PEPTIDASE_A1"/>
</dbReference>
<name>A0ABR3P1T3_9PEZI</name>
<dbReference type="InterPro" id="IPR001969">
    <property type="entry name" value="Aspartic_peptidase_AS"/>
</dbReference>